<evidence type="ECO:0000256" key="2">
    <source>
        <dbReference type="ARBA" id="ARBA00022552"/>
    </source>
</evidence>
<evidence type="ECO:0000256" key="5">
    <source>
        <dbReference type="ARBA" id="ARBA00022691"/>
    </source>
</evidence>
<feature type="binding site" evidence="7 8">
    <location>
        <position position="110"/>
    </location>
    <ligand>
        <name>S-adenosyl-L-methionine</name>
        <dbReference type="ChEBI" id="CHEBI:59789"/>
    </ligand>
</feature>
<dbReference type="InterPro" id="IPR023165">
    <property type="entry name" value="rRNA_Ade_diMease-like_C"/>
</dbReference>
<keyword evidence="3 7" id="KW-0489">Methyltransferase</keyword>
<dbReference type="FunFam" id="1.10.8.100:FF:000001">
    <property type="entry name" value="Ribosomal RNA small subunit methyltransferase A"/>
    <property type="match status" value="1"/>
</dbReference>
<dbReference type="PANTHER" id="PTHR11727:SF7">
    <property type="entry name" value="DIMETHYLADENOSINE TRANSFERASE-RELATED"/>
    <property type="match status" value="1"/>
</dbReference>
<feature type="binding site" evidence="7 8">
    <location>
        <position position="16"/>
    </location>
    <ligand>
        <name>S-adenosyl-L-methionine</name>
        <dbReference type="ChEBI" id="CHEBI:59789"/>
    </ligand>
</feature>
<evidence type="ECO:0000256" key="6">
    <source>
        <dbReference type="ARBA" id="ARBA00022884"/>
    </source>
</evidence>
<protein>
    <recommendedName>
        <fullName evidence="7">Ribosomal RNA small subunit methyltransferase A</fullName>
        <ecNumber evidence="7">2.1.1.182</ecNumber>
    </recommendedName>
    <alternativeName>
        <fullName evidence="7">16S rRNA (adenine(1518)-N(6)/adenine(1519)-N(6))-dimethyltransferase</fullName>
    </alternativeName>
    <alternativeName>
        <fullName evidence="7">16S rRNA dimethyladenosine transferase</fullName>
    </alternativeName>
    <alternativeName>
        <fullName evidence="7">16S rRNA dimethylase</fullName>
    </alternativeName>
    <alternativeName>
        <fullName evidence="7">S-adenosylmethionine-6-N', N'-adenosyl(rRNA) dimethyltransferase</fullName>
    </alternativeName>
</protein>
<evidence type="ECO:0000256" key="8">
    <source>
        <dbReference type="PROSITE-ProRule" id="PRU01026"/>
    </source>
</evidence>
<feature type="binding site" evidence="7 8">
    <location>
        <position position="43"/>
    </location>
    <ligand>
        <name>S-adenosyl-L-methionine</name>
        <dbReference type="ChEBI" id="CHEBI:59789"/>
    </ligand>
</feature>
<evidence type="ECO:0000256" key="3">
    <source>
        <dbReference type="ARBA" id="ARBA00022603"/>
    </source>
</evidence>
<dbReference type="Gene3D" id="3.40.50.150">
    <property type="entry name" value="Vaccinia Virus protein VP39"/>
    <property type="match status" value="1"/>
</dbReference>
<evidence type="ECO:0000313" key="11">
    <source>
        <dbReference type="Proteomes" id="UP000216779"/>
    </source>
</evidence>
<dbReference type="HAMAP" id="MF_00607">
    <property type="entry name" value="16SrRNA_methyltr_A"/>
    <property type="match status" value="1"/>
</dbReference>
<dbReference type="Gene3D" id="1.10.8.100">
    <property type="entry name" value="Ribosomal RNA adenine dimethylase-like, domain 2"/>
    <property type="match status" value="1"/>
</dbReference>
<keyword evidence="5 7" id="KW-0949">S-adenosyl-L-methionine</keyword>
<proteinExistence type="inferred from homology"/>
<dbReference type="PANTHER" id="PTHR11727">
    <property type="entry name" value="DIMETHYLADENOSINE TRANSFERASE"/>
    <property type="match status" value="1"/>
</dbReference>
<feature type="binding site" evidence="7 8">
    <location>
        <position position="88"/>
    </location>
    <ligand>
        <name>S-adenosyl-L-methionine</name>
        <dbReference type="ChEBI" id="CHEBI:59789"/>
    </ligand>
</feature>
<dbReference type="GO" id="GO:0003723">
    <property type="term" value="F:RNA binding"/>
    <property type="evidence" value="ECO:0007669"/>
    <property type="project" value="UniProtKB-UniRule"/>
</dbReference>
<dbReference type="SUPFAM" id="SSF53335">
    <property type="entry name" value="S-adenosyl-L-methionine-dependent methyltransferases"/>
    <property type="match status" value="1"/>
</dbReference>
<dbReference type="EMBL" id="NCBC01000854">
    <property type="protein sequence ID" value="OYV72461.1"/>
    <property type="molecule type" value="Genomic_DNA"/>
</dbReference>
<comment type="subcellular location">
    <subcellularLocation>
        <location evidence="7">Cytoplasm</location>
    </subcellularLocation>
</comment>
<dbReference type="InterPro" id="IPR029063">
    <property type="entry name" value="SAM-dependent_MTases_sf"/>
</dbReference>
<dbReference type="SMART" id="SM00650">
    <property type="entry name" value="rADc"/>
    <property type="match status" value="1"/>
</dbReference>
<dbReference type="Pfam" id="PF00398">
    <property type="entry name" value="RrnaAD"/>
    <property type="match status" value="1"/>
</dbReference>
<keyword evidence="6 7" id="KW-0694">RNA-binding</keyword>
<feature type="binding site" evidence="7 8">
    <location>
        <position position="64"/>
    </location>
    <ligand>
        <name>S-adenosyl-L-methionine</name>
        <dbReference type="ChEBI" id="CHEBI:59789"/>
    </ligand>
</feature>
<dbReference type="InterPro" id="IPR020596">
    <property type="entry name" value="rRNA_Ade_Mease_Trfase_CS"/>
</dbReference>
<feature type="binding site" evidence="7 8">
    <location>
        <position position="18"/>
    </location>
    <ligand>
        <name>S-adenosyl-L-methionine</name>
        <dbReference type="ChEBI" id="CHEBI:59789"/>
    </ligand>
</feature>
<comment type="catalytic activity">
    <reaction evidence="7">
        <text>adenosine(1518)/adenosine(1519) in 16S rRNA + 4 S-adenosyl-L-methionine = N(6)-dimethyladenosine(1518)/N(6)-dimethyladenosine(1519) in 16S rRNA + 4 S-adenosyl-L-homocysteine + 4 H(+)</text>
        <dbReference type="Rhea" id="RHEA:19609"/>
        <dbReference type="Rhea" id="RHEA-COMP:10232"/>
        <dbReference type="Rhea" id="RHEA-COMP:10233"/>
        <dbReference type="ChEBI" id="CHEBI:15378"/>
        <dbReference type="ChEBI" id="CHEBI:57856"/>
        <dbReference type="ChEBI" id="CHEBI:59789"/>
        <dbReference type="ChEBI" id="CHEBI:74411"/>
        <dbReference type="ChEBI" id="CHEBI:74493"/>
        <dbReference type="EC" id="2.1.1.182"/>
    </reaction>
</comment>
<name>A0A257SJ59_9PROT</name>
<sequence>MQEAHLPRAKKRFGQNFLVQPQVVQRIIAAIAPRSEDLVVEIGPGPGALTRGLLQCLSRLDVVELDRDMLAGLRALAGSGALRVHHADALSFDFAALAGGREQCLRVVGNLPYNIATPLIFHLLDQADVLRDMHFMLQKEVVERMVAAPGSKAYGRLSAMIQASCAVESLFTVAPGNFFPAPKVDSAFLRLIPHRPPRVPEALRPAFAQVVAKAFAQRRKTIANNLRGIISADTLLALDIDPGCRAETLDQAAFLRLAEAFLHQGSLP</sequence>
<dbReference type="NCBIfam" id="TIGR00755">
    <property type="entry name" value="ksgA"/>
    <property type="match status" value="1"/>
</dbReference>
<reference evidence="10 11" key="1">
    <citation type="submission" date="2017-03" db="EMBL/GenBank/DDBJ databases">
        <title>Lifting the veil on microbial sulfur biogeochemistry in mining wastewaters.</title>
        <authorList>
            <person name="Kantor R.S."/>
            <person name="Colenbrander Nelson T."/>
            <person name="Marshall S."/>
            <person name="Bennett D."/>
            <person name="Apte S."/>
            <person name="Camacho D."/>
            <person name="Thomas B.C."/>
            <person name="Warren L.A."/>
            <person name="Banfield J.F."/>
        </authorList>
    </citation>
    <scope>NUCLEOTIDE SEQUENCE [LARGE SCALE GENOMIC DNA]</scope>
    <source>
        <strain evidence="10">21-59-9</strain>
    </source>
</reference>
<gene>
    <name evidence="7" type="primary">rsmA</name>
    <name evidence="7" type="synonym">ksgA</name>
    <name evidence="10" type="ORF">B7Z70_14810</name>
</gene>
<comment type="function">
    <text evidence="7">Specifically dimethylates two adjacent adenosines (A1518 and A1519) in the loop of a conserved hairpin near the 3'-end of 16S rRNA in the 30S particle. May play a critical role in biogenesis of 30S subunits.</text>
</comment>
<dbReference type="Proteomes" id="UP000216779">
    <property type="component" value="Unassembled WGS sequence"/>
</dbReference>
<keyword evidence="1 7" id="KW-0963">Cytoplasm</keyword>
<feature type="domain" description="Ribosomal RNA adenine methylase transferase N-terminal" evidence="9">
    <location>
        <begin position="23"/>
        <end position="195"/>
    </location>
</feature>
<organism evidence="10 11">
    <name type="scientific">Acidithiobacillus ferrivorans</name>
    <dbReference type="NCBI Taxonomy" id="160808"/>
    <lineage>
        <taxon>Bacteria</taxon>
        <taxon>Pseudomonadati</taxon>
        <taxon>Pseudomonadota</taxon>
        <taxon>Acidithiobacillia</taxon>
        <taxon>Acidithiobacillales</taxon>
        <taxon>Acidithiobacillaceae</taxon>
        <taxon>Acidithiobacillus</taxon>
    </lineage>
</organism>
<evidence type="ECO:0000256" key="1">
    <source>
        <dbReference type="ARBA" id="ARBA00022490"/>
    </source>
</evidence>
<dbReference type="GO" id="GO:0005829">
    <property type="term" value="C:cytosol"/>
    <property type="evidence" value="ECO:0007669"/>
    <property type="project" value="TreeGrafter"/>
</dbReference>
<dbReference type="InterPro" id="IPR011530">
    <property type="entry name" value="rRNA_adenine_dimethylase"/>
</dbReference>
<dbReference type="EC" id="2.1.1.182" evidence="7"/>
<evidence type="ECO:0000256" key="7">
    <source>
        <dbReference type="HAMAP-Rule" id="MF_00607"/>
    </source>
</evidence>
<dbReference type="CDD" id="cd02440">
    <property type="entry name" value="AdoMet_MTases"/>
    <property type="match status" value="1"/>
</dbReference>
<evidence type="ECO:0000259" key="9">
    <source>
        <dbReference type="SMART" id="SM00650"/>
    </source>
</evidence>
<dbReference type="InterPro" id="IPR020598">
    <property type="entry name" value="rRNA_Ade_methylase_Trfase_N"/>
</dbReference>
<keyword evidence="2 7" id="KW-0698">rRNA processing</keyword>
<dbReference type="PROSITE" id="PS01131">
    <property type="entry name" value="RRNA_A_DIMETH"/>
    <property type="match status" value="1"/>
</dbReference>
<dbReference type="InterPro" id="IPR001737">
    <property type="entry name" value="KsgA/Erm"/>
</dbReference>
<dbReference type="GO" id="GO:0052908">
    <property type="term" value="F:16S rRNA (adenine(1518)-N(6)/adenine(1519)-N(6))-dimethyltransferase activity"/>
    <property type="evidence" value="ECO:0007669"/>
    <property type="project" value="UniProtKB-EC"/>
</dbReference>
<dbReference type="AlphaFoldDB" id="A0A257SJ59"/>
<evidence type="ECO:0000313" key="10">
    <source>
        <dbReference type="EMBL" id="OYV72461.1"/>
    </source>
</evidence>
<evidence type="ECO:0000256" key="4">
    <source>
        <dbReference type="ARBA" id="ARBA00022679"/>
    </source>
</evidence>
<comment type="caution">
    <text evidence="10">The sequence shown here is derived from an EMBL/GenBank/DDBJ whole genome shotgun (WGS) entry which is preliminary data.</text>
</comment>
<comment type="similarity">
    <text evidence="7">Belongs to the class I-like SAM-binding methyltransferase superfamily. rRNA adenine N(6)-methyltransferase family. RsmA subfamily.</text>
</comment>
<dbReference type="PROSITE" id="PS51689">
    <property type="entry name" value="SAM_RNA_A_N6_MT"/>
    <property type="match status" value="1"/>
</dbReference>
<keyword evidence="4 7" id="KW-0808">Transferase</keyword>
<accession>A0A257SJ59</accession>